<dbReference type="AlphaFoldDB" id="Q1K5J9"/>
<name>Q1K5J9_NEUCR</name>
<dbReference type="HOGENOM" id="CLU_2638644_0_0_1"/>
<dbReference type="KEGG" id="ncr:NCU01520"/>
<evidence type="ECO:0000313" key="2">
    <source>
        <dbReference type="Proteomes" id="UP000001805"/>
    </source>
</evidence>
<dbReference type="GeneID" id="3873132"/>
<dbReference type="Proteomes" id="UP000001805">
    <property type="component" value="Chromosome 6, Linkage Group II"/>
</dbReference>
<dbReference type="VEuPathDB" id="FungiDB:NCU01520"/>
<organism evidence="1 2">
    <name type="scientific">Neurospora crassa (strain ATCC 24698 / 74-OR23-1A / CBS 708.71 / DSM 1257 / FGSC 987)</name>
    <dbReference type="NCBI Taxonomy" id="367110"/>
    <lineage>
        <taxon>Eukaryota</taxon>
        <taxon>Fungi</taxon>
        <taxon>Dikarya</taxon>
        <taxon>Ascomycota</taxon>
        <taxon>Pezizomycotina</taxon>
        <taxon>Sordariomycetes</taxon>
        <taxon>Sordariomycetidae</taxon>
        <taxon>Sordariales</taxon>
        <taxon>Sordariaceae</taxon>
        <taxon>Neurospora</taxon>
    </lineage>
</organism>
<dbReference type="PIR" id="T49620">
    <property type="entry name" value="T49620"/>
</dbReference>
<reference evidence="1 2" key="1">
    <citation type="journal article" date="2003" name="Nature">
        <title>The genome sequence of the filamentous fungus Neurospora crassa.</title>
        <authorList>
            <person name="Galagan J.E."/>
            <person name="Calvo S.E."/>
            <person name="Borkovich K.A."/>
            <person name="Selker E.U."/>
            <person name="Read N.D."/>
            <person name="Jaffe D."/>
            <person name="FitzHugh W."/>
            <person name="Ma L.J."/>
            <person name="Smirnov S."/>
            <person name="Purcell S."/>
            <person name="Rehman B."/>
            <person name="Elkins T."/>
            <person name="Engels R."/>
            <person name="Wang S."/>
            <person name="Nielsen C.B."/>
            <person name="Butler J."/>
            <person name="Endrizzi M."/>
            <person name="Qui D."/>
            <person name="Ianakiev P."/>
            <person name="Bell-Pedersen D."/>
            <person name="Nelson M.A."/>
            <person name="Werner-Washburne M."/>
            <person name="Selitrennikoff C.P."/>
            <person name="Kinsey J.A."/>
            <person name="Braun E.L."/>
            <person name="Zelter A."/>
            <person name="Schulte U."/>
            <person name="Kothe G.O."/>
            <person name="Jedd G."/>
            <person name="Mewes W."/>
            <person name="Staben C."/>
            <person name="Marcotte E."/>
            <person name="Greenberg D."/>
            <person name="Roy A."/>
            <person name="Foley K."/>
            <person name="Naylor J."/>
            <person name="Stange-Thomann N."/>
            <person name="Barrett R."/>
            <person name="Gnerre S."/>
            <person name="Kamal M."/>
            <person name="Kamvysselis M."/>
            <person name="Mauceli E."/>
            <person name="Bielke C."/>
            <person name="Rudd S."/>
            <person name="Frishman D."/>
            <person name="Krystofova S."/>
            <person name="Rasmussen C."/>
            <person name="Metzenberg R.L."/>
            <person name="Perkins D.D."/>
            <person name="Kroken S."/>
            <person name="Cogoni C."/>
            <person name="Macino G."/>
            <person name="Catcheside D."/>
            <person name="Li W."/>
            <person name="Pratt R.J."/>
            <person name="Osmani S.A."/>
            <person name="DeSouza C.P."/>
            <person name="Glass L."/>
            <person name="Orbach M.J."/>
            <person name="Berglund J.A."/>
            <person name="Voelker R."/>
            <person name="Yarden O."/>
            <person name="Plamann M."/>
            <person name="Seiler S."/>
            <person name="Dunlap J."/>
            <person name="Radford A."/>
            <person name="Aramayo R."/>
            <person name="Natvig D.O."/>
            <person name="Alex L.A."/>
            <person name="Mannhaupt G."/>
            <person name="Ebbole D.J."/>
            <person name="Freitag M."/>
            <person name="Paulsen I."/>
            <person name="Sachs M.S."/>
            <person name="Lander E.S."/>
            <person name="Nusbaum C."/>
            <person name="Birren B."/>
        </authorList>
    </citation>
    <scope>NUCLEOTIDE SEQUENCE [LARGE SCALE GENOMIC DNA]</scope>
    <source>
        <strain evidence="2">ATCC 24698 / 74-OR23-1A / CBS 708.71 / DSM 1257 / FGSC 987</strain>
    </source>
</reference>
<dbReference type="PaxDb" id="5141-EFNCRP00000001833"/>
<dbReference type="EMBL" id="CM002237">
    <property type="protein sequence ID" value="EAA27733.1"/>
    <property type="molecule type" value="Genomic_DNA"/>
</dbReference>
<sequence length="77" mass="8846">MIYDAAVIIKDCQIEGRKLGSKSQHQEPEHRFQSSVLDLRTSVSGSRSMSNGELLFYMSLRLCILLLLDNQSWEVWS</sequence>
<proteinExistence type="predicted"/>
<accession>Q1K5J9</accession>
<dbReference type="InParanoid" id="Q1K5J9"/>
<protein>
    <submittedName>
        <fullName evidence="1">Uncharacterized protein</fullName>
    </submittedName>
</protein>
<evidence type="ECO:0000313" key="1">
    <source>
        <dbReference type="EMBL" id="EAA27733.1"/>
    </source>
</evidence>
<keyword evidence="2" id="KW-1185">Reference proteome</keyword>
<gene>
    <name evidence="1" type="ORF">NCU01520</name>
</gene>
<dbReference type="RefSeq" id="XP_956969.1">
    <property type="nucleotide sequence ID" value="XM_951876.3"/>
</dbReference>